<organism evidence="8 9">
    <name type="scientific">Lientehia hominis</name>
    <dbReference type="NCBI Taxonomy" id="2897778"/>
    <lineage>
        <taxon>Bacteria</taxon>
        <taxon>Bacillati</taxon>
        <taxon>Bacillota</taxon>
        <taxon>Clostridia</taxon>
        <taxon>Lachnospirales</taxon>
        <taxon>Lachnospiraceae</taxon>
        <taxon>Lientehia</taxon>
    </lineage>
</organism>
<dbReference type="InterPro" id="IPR002528">
    <property type="entry name" value="MATE_fam"/>
</dbReference>
<accession>A0AAP2RHB8</accession>
<keyword evidence="6 7" id="KW-0472">Membrane</keyword>
<evidence type="ECO:0000313" key="8">
    <source>
        <dbReference type="EMBL" id="MCD2491298.1"/>
    </source>
</evidence>
<dbReference type="InterPro" id="IPR047135">
    <property type="entry name" value="YsiQ"/>
</dbReference>
<evidence type="ECO:0000256" key="4">
    <source>
        <dbReference type="ARBA" id="ARBA00022692"/>
    </source>
</evidence>
<protein>
    <submittedName>
        <fullName evidence="8">MATE family efflux transporter</fullName>
    </submittedName>
</protein>
<feature type="transmembrane region" description="Helical" evidence="7">
    <location>
        <begin position="326"/>
        <end position="347"/>
    </location>
</feature>
<feature type="transmembrane region" description="Helical" evidence="7">
    <location>
        <begin position="250"/>
        <end position="271"/>
    </location>
</feature>
<keyword evidence="4 7" id="KW-0812">Transmembrane</keyword>
<dbReference type="CDD" id="cd13134">
    <property type="entry name" value="MATE_like_8"/>
    <property type="match status" value="1"/>
</dbReference>
<dbReference type="PIRSF" id="PIRSF006603">
    <property type="entry name" value="DinF"/>
    <property type="match status" value="1"/>
</dbReference>
<evidence type="ECO:0000256" key="2">
    <source>
        <dbReference type="ARBA" id="ARBA00022448"/>
    </source>
</evidence>
<keyword evidence="3" id="KW-1003">Cell membrane</keyword>
<feature type="transmembrane region" description="Helical" evidence="7">
    <location>
        <begin position="96"/>
        <end position="118"/>
    </location>
</feature>
<feature type="transmembrane region" description="Helical" evidence="7">
    <location>
        <begin position="171"/>
        <end position="192"/>
    </location>
</feature>
<dbReference type="NCBIfam" id="TIGR00797">
    <property type="entry name" value="matE"/>
    <property type="match status" value="1"/>
</dbReference>
<feature type="transmembrane region" description="Helical" evidence="7">
    <location>
        <begin position="198"/>
        <end position="222"/>
    </location>
</feature>
<keyword evidence="5 7" id="KW-1133">Transmembrane helix</keyword>
<dbReference type="EMBL" id="JAJNOR010000001">
    <property type="protein sequence ID" value="MCD2491298.1"/>
    <property type="molecule type" value="Genomic_DNA"/>
</dbReference>
<feature type="transmembrane region" description="Helical" evidence="7">
    <location>
        <begin position="425"/>
        <end position="442"/>
    </location>
</feature>
<feature type="transmembrane region" description="Helical" evidence="7">
    <location>
        <begin position="291"/>
        <end position="314"/>
    </location>
</feature>
<sequence>MKMIKSVRAVFSDAVFLRKTVMIAVPVAAQALLNTVTNMVDTMMIGTLGETAIAGVGLANKVFFVFNLLIFGIASGASVLSAQFWGNHDGKNIRKVLGISLILGIIGSLLFTLPSLFAPKAVMRIFTNSPTSVETGAAYLRLACISYPFTAVTNIYVAVMRSVGRVRTPVVTSLIAIMVNITLNYALIFGHFGAPAMGVSGAAVATLAARLVEVTCIFLYVYGWKTELAAKVSELIGYPKTLIKEYIRTVLPIIGNEFMWGLGVTMYSLAYGRMGDTSVAAVTIAQTIQDMILVFFQGISAASTVILGNELGAGRIKDAEKDASKLLWLQFTASILLAVFCIVTRNLLVGFYDVSETVLKEAAYCMLVYGLFLPFKMFNIVNVVGVLRSGGDTRFCLMLDSGSVWLIGVPMSFLGALVFRFPIHLVFAMTLTEEFAKFFIGYRRYKKKKWLKNLAAGMS</sequence>
<dbReference type="Proteomes" id="UP001299265">
    <property type="component" value="Unassembled WGS sequence"/>
</dbReference>
<gene>
    <name evidence="8" type="ORF">LQE92_01480</name>
</gene>
<comment type="caution">
    <text evidence="8">The sequence shown here is derived from an EMBL/GenBank/DDBJ whole genome shotgun (WGS) entry which is preliminary data.</text>
</comment>
<evidence type="ECO:0000256" key="7">
    <source>
        <dbReference type="SAM" id="Phobius"/>
    </source>
</evidence>
<feature type="transmembrane region" description="Helical" evidence="7">
    <location>
        <begin position="399"/>
        <end position="419"/>
    </location>
</feature>
<dbReference type="RefSeq" id="WP_231061240.1">
    <property type="nucleotide sequence ID" value="NZ_JAJNOR010000001.1"/>
</dbReference>
<dbReference type="GO" id="GO:0042910">
    <property type="term" value="F:xenobiotic transmembrane transporter activity"/>
    <property type="evidence" value="ECO:0007669"/>
    <property type="project" value="InterPro"/>
</dbReference>
<dbReference type="Pfam" id="PF01554">
    <property type="entry name" value="MatE"/>
    <property type="match status" value="2"/>
</dbReference>
<dbReference type="InterPro" id="IPR048279">
    <property type="entry name" value="MdtK-like"/>
</dbReference>
<feature type="transmembrane region" description="Helical" evidence="7">
    <location>
        <begin position="62"/>
        <end position="84"/>
    </location>
</feature>
<dbReference type="PANTHER" id="PTHR42925:SF2">
    <property type="entry name" value="NA+ DRIVEN MULTIDRUG EFFLUX PUMP"/>
    <property type="match status" value="1"/>
</dbReference>
<dbReference type="GO" id="GO:0005886">
    <property type="term" value="C:plasma membrane"/>
    <property type="evidence" value="ECO:0007669"/>
    <property type="project" value="UniProtKB-SubCell"/>
</dbReference>
<evidence type="ECO:0000256" key="3">
    <source>
        <dbReference type="ARBA" id="ARBA00022475"/>
    </source>
</evidence>
<evidence type="ECO:0000256" key="1">
    <source>
        <dbReference type="ARBA" id="ARBA00004651"/>
    </source>
</evidence>
<keyword evidence="2" id="KW-0813">Transport</keyword>
<dbReference type="GO" id="GO:0015297">
    <property type="term" value="F:antiporter activity"/>
    <property type="evidence" value="ECO:0007669"/>
    <property type="project" value="InterPro"/>
</dbReference>
<comment type="subcellular location">
    <subcellularLocation>
        <location evidence="1">Cell membrane</location>
        <topology evidence="1">Multi-pass membrane protein</topology>
    </subcellularLocation>
</comment>
<evidence type="ECO:0000256" key="5">
    <source>
        <dbReference type="ARBA" id="ARBA00022989"/>
    </source>
</evidence>
<feature type="transmembrane region" description="Helical" evidence="7">
    <location>
        <begin position="367"/>
        <end position="387"/>
    </location>
</feature>
<dbReference type="AlphaFoldDB" id="A0AAP2RHB8"/>
<evidence type="ECO:0000256" key="6">
    <source>
        <dbReference type="ARBA" id="ARBA00023136"/>
    </source>
</evidence>
<feature type="transmembrane region" description="Helical" evidence="7">
    <location>
        <begin position="138"/>
        <end position="159"/>
    </location>
</feature>
<evidence type="ECO:0000313" key="9">
    <source>
        <dbReference type="Proteomes" id="UP001299265"/>
    </source>
</evidence>
<proteinExistence type="predicted"/>
<keyword evidence="9" id="KW-1185">Reference proteome</keyword>
<reference evidence="8 9" key="1">
    <citation type="submission" date="2021-11" db="EMBL/GenBank/DDBJ databases">
        <title>Lacrimispora sp. nov. NSJ-141 isolated from human feces.</title>
        <authorList>
            <person name="Abdugheni R."/>
        </authorList>
    </citation>
    <scope>NUCLEOTIDE SEQUENCE [LARGE SCALE GENOMIC DNA]</scope>
    <source>
        <strain evidence="8 9">NSJ-141</strain>
    </source>
</reference>
<name>A0AAP2RHB8_9FIRM</name>
<dbReference type="PANTHER" id="PTHR42925">
    <property type="entry name" value="MULTIDRUG AND TOXIN EFFLUX PROTEIN MATE FAMILY"/>
    <property type="match status" value="1"/>
</dbReference>